<reference evidence="1" key="1">
    <citation type="submission" date="2021-01" db="EMBL/GenBank/DDBJ databases">
        <title>Paracoccus amoyensis sp. nov., isolated from the surface seawater along the coast of Xiamen Island, China.</title>
        <authorList>
            <person name="Lyu L."/>
        </authorList>
    </citation>
    <scope>NUCLEOTIDE SEQUENCE</scope>
    <source>
        <strain evidence="1">MJ17</strain>
    </source>
</reference>
<comment type="caution">
    <text evidence="1">The sequence shown here is derived from an EMBL/GenBank/DDBJ whole genome shotgun (WGS) entry which is preliminary data.</text>
</comment>
<proteinExistence type="predicted"/>
<name>A0A934SG26_9RHOB</name>
<protein>
    <submittedName>
        <fullName evidence="1">Uncharacterized protein</fullName>
    </submittedName>
</protein>
<organism evidence="1 2">
    <name type="scientific">Paracoccus caeni</name>
    <dbReference type="NCBI Taxonomy" id="657651"/>
    <lineage>
        <taxon>Bacteria</taxon>
        <taxon>Pseudomonadati</taxon>
        <taxon>Pseudomonadota</taxon>
        <taxon>Alphaproteobacteria</taxon>
        <taxon>Rhodobacterales</taxon>
        <taxon>Paracoccaceae</taxon>
        <taxon>Paracoccus</taxon>
    </lineage>
</organism>
<evidence type="ECO:0000313" key="1">
    <source>
        <dbReference type="EMBL" id="MBK4214747.1"/>
    </source>
</evidence>
<dbReference type="Proteomes" id="UP000640485">
    <property type="component" value="Unassembled WGS sequence"/>
</dbReference>
<sequence>MDGYVEPPQIAIPAEYEAAESPSIICNGEKVPLAEDQVHGMAAALRRFLEEPESRAEFPRMHDDYFRPPRTLWLGDGTSRIVYGAWVLSCLHAPEELIWQNWLSRQMSLIARLELDEREQRWFISGGGVFTIKPRR</sequence>
<keyword evidence="2" id="KW-1185">Reference proteome</keyword>
<dbReference type="EMBL" id="JAEPRQ010000001">
    <property type="protein sequence ID" value="MBK4214747.1"/>
    <property type="molecule type" value="Genomic_DNA"/>
</dbReference>
<dbReference type="RefSeq" id="WP_200683454.1">
    <property type="nucleotide sequence ID" value="NZ_JAEPRQ010000001.1"/>
</dbReference>
<accession>A0A934SG26</accession>
<evidence type="ECO:0000313" key="2">
    <source>
        <dbReference type="Proteomes" id="UP000640485"/>
    </source>
</evidence>
<gene>
    <name evidence="1" type="ORF">JJJ17_02285</name>
</gene>
<dbReference type="AlphaFoldDB" id="A0A934SG26"/>